<dbReference type="EMBL" id="JAAZBX010000001">
    <property type="protein sequence ID" value="NLD25043.1"/>
    <property type="molecule type" value="Genomic_DNA"/>
</dbReference>
<sequence length="206" mass="24041">MKEKPKVTKKELLKAMDEIRNSNRIKKAIAVAQKAHKIQLRDGGGNYLTEHIYYLTSLIYSDYKNDPRIEDLVIVSLLHDSVEDGGISLLEIRKIFGERVSEIIELLSKQNDKEVKTQEEKYIINQNYLLSLSSDNEAVLVKLYDRLANINCISEESISLKPDKYRRYLLETKNLFIPLAKKYKLSKLLSKYESEVDRIEELFNRI</sequence>
<gene>
    <name evidence="1" type="ORF">GX656_00145</name>
</gene>
<evidence type="ECO:0000313" key="2">
    <source>
        <dbReference type="Proteomes" id="UP000545876"/>
    </source>
</evidence>
<dbReference type="Pfam" id="PF13328">
    <property type="entry name" value="HD_4"/>
    <property type="match status" value="1"/>
</dbReference>
<dbReference type="PANTHER" id="PTHR21262:SF31">
    <property type="entry name" value="GTP PYROPHOSPHOKINASE"/>
    <property type="match status" value="1"/>
</dbReference>
<proteinExistence type="predicted"/>
<accession>A0A847D0N6</accession>
<dbReference type="AlphaFoldDB" id="A0A847D0N6"/>
<protein>
    <submittedName>
        <fullName evidence="1">HD domain-containing protein</fullName>
    </submittedName>
</protein>
<name>A0A847D0N6_9BACT</name>
<reference evidence="1 2" key="1">
    <citation type="journal article" date="2020" name="Biotechnol. Biofuels">
        <title>New insights from the biogas microbiome by comprehensive genome-resolved metagenomics of nearly 1600 species originating from multiple anaerobic digesters.</title>
        <authorList>
            <person name="Campanaro S."/>
            <person name="Treu L."/>
            <person name="Rodriguez-R L.M."/>
            <person name="Kovalovszki A."/>
            <person name="Ziels R.M."/>
            <person name="Maus I."/>
            <person name="Zhu X."/>
            <person name="Kougias P.G."/>
            <person name="Basile A."/>
            <person name="Luo G."/>
            <person name="Schluter A."/>
            <person name="Konstantinidis K.T."/>
            <person name="Angelidaki I."/>
        </authorList>
    </citation>
    <scope>NUCLEOTIDE SEQUENCE [LARGE SCALE GENOMIC DNA]</scope>
    <source>
        <strain evidence="1">AS06rmzACSIP_65</strain>
    </source>
</reference>
<dbReference type="Gene3D" id="1.10.3210.10">
    <property type="entry name" value="Hypothetical protein af1432"/>
    <property type="match status" value="1"/>
</dbReference>
<dbReference type="PANTHER" id="PTHR21262">
    <property type="entry name" value="GUANOSINE-3',5'-BIS DIPHOSPHATE 3'-PYROPHOSPHOHYDROLASE"/>
    <property type="match status" value="1"/>
</dbReference>
<comment type="caution">
    <text evidence="1">The sequence shown here is derived from an EMBL/GenBank/DDBJ whole genome shotgun (WGS) entry which is preliminary data.</text>
</comment>
<dbReference type="SUPFAM" id="SSF109604">
    <property type="entry name" value="HD-domain/PDEase-like"/>
    <property type="match status" value="1"/>
</dbReference>
<evidence type="ECO:0000313" key="1">
    <source>
        <dbReference type="EMBL" id="NLD25043.1"/>
    </source>
</evidence>
<dbReference type="Proteomes" id="UP000545876">
    <property type="component" value="Unassembled WGS sequence"/>
</dbReference>
<organism evidence="1 2">
    <name type="scientific">Candidatus Dojkabacteria bacterium</name>
    <dbReference type="NCBI Taxonomy" id="2099670"/>
    <lineage>
        <taxon>Bacteria</taxon>
        <taxon>Candidatus Dojkabacteria</taxon>
    </lineage>
</organism>